<proteinExistence type="predicted"/>
<accession>A0A8J5XG35</accession>
<dbReference type="EMBL" id="JAGTXO010000012">
    <property type="protein sequence ID" value="KAG8464506.1"/>
    <property type="molecule type" value="Genomic_DNA"/>
</dbReference>
<dbReference type="AlphaFoldDB" id="A0A8J5XG35"/>
<evidence type="ECO:0000256" key="1">
    <source>
        <dbReference type="SAM" id="Coils"/>
    </source>
</evidence>
<reference evidence="2" key="1">
    <citation type="submission" date="2021-05" db="EMBL/GenBank/DDBJ databases">
        <title>The genome of the haptophyte Pavlova lutheri (Diacronema luteri, Pavlovales) - a model for lipid biosynthesis in eukaryotic algae.</title>
        <authorList>
            <person name="Hulatt C.J."/>
            <person name="Posewitz M.C."/>
        </authorList>
    </citation>
    <scope>NUCLEOTIDE SEQUENCE</scope>
    <source>
        <strain evidence="2">NIVA-4/92</strain>
    </source>
</reference>
<dbReference type="Proteomes" id="UP000751190">
    <property type="component" value="Unassembled WGS sequence"/>
</dbReference>
<dbReference type="OrthoDB" id="10522360at2759"/>
<protein>
    <submittedName>
        <fullName evidence="2">Uncharacterized protein</fullName>
    </submittedName>
</protein>
<keyword evidence="3" id="KW-1185">Reference proteome</keyword>
<evidence type="ECO:0000313" key="2">
    <source>
        <dbReference type="EMBL" id="KAG8464506.1"/>
    </source>
</evidence>
<sequence length="276" mass="30275">MSTSVARPSPFDDRMAALRGRLRATQEVSNACARDYAAISRARGGLIPDEMLSGRAGETGEQLRRALAREERLSRELEHAKAAGARALEREQEAFFIRLRQQEIHATLLAAAHDESEQAGAQTVVELALARSKADALESRLKELTARTHEDEQLMRWDLELARRERDAARLQLEAEAARARERVLVTLAGARAAEEPAELAERRGGTSAAEGVTMHGWDFSGVGPPGNELRLVRAGVRRMGESLEGAPEGDAWRAQFRSQLALVEAALDELAAARR</sequence>
<keyword evidence="1" id="KW-0175">Coiled coil</keyword>
<feature type="coiled-coil region" evidence="1">
    <location>
        <begin position="127"/>
        <end position="181"/>
    </location>
</feature>
<name>A0A8J5XG35_DIALT</name>
<evidence type="ECO:0000313" key="3">
    <source>
        <dbReference type="Proteomes" id="UP000751190"/>
    </source>
</evidence>
<comment type="caution">
    <text evidence="2">The sequence shown here is derived from an EMBL/GenBank/DDBJ whole genome shotgun (WGS) entry which is preliminary data.</text>
</comment>
<gene>
    <name evidence="2" type="ORF">KFE25_009874</name>
</gene>
<organism evidence="2 3">
    <name type="scientific">Diacronema lutheri</name>
    <name type="common">Unicellular marine alga</name>
    <name type="synonym">Monochrysis lutheri</name>
    <dbReference type="NCBI Taxonomy" id="2081491"/>
    <lineage>
        <taxon>Eukaryota</taxon>
        <taxon>Haptista</taxon>
        <taxon>Haptophyta</taxon>
        <taxon>Pavlovophyceae</taxon>
        <taxon>Pavlovales</taxon>
        <taxon>Pavlovaceae</taxon>
        <taxon>Diacronema</taxon>
    </lineage>
</organism>